<dbReference type="Proteomes" id="UP001291653">
    <property type="component" value="Unassembled WGS sequence"/>
</dbReference>
<dbReference type="InterPro" id="IPR007165">
    <property type="entry name" value="Phage_holin_4_2"/>
</dbReference>
<keyword evidence="1" id="KW-0812">Transmembrane</keyword>
<organism evidence="2 3">
    <name type="scientific">Streptomyces yaizuensis</name>
    <dbReference type="NCBI Taxonomy" id="2989713"/>
    <lineage>
        <taxon>Bacteria</taxon>
        <taxon>Bacillati</taxon>
        <taxon>Actinomycetota</taxon>
        <taxon>Actinomycetes</taxon>
        <taxon>Kitasatosporales</taxon>
        <taxon>Streptomycetaceae</taxon>
        <taxon>Streptomyces</taxon>
    </lineage>
</organism>
<dbReference type="Pfam" id="PF04020">
    <property type="entry name" value="Phage_holin_4_2"/>
    <property type="match status" value="1"/>
</dbReference>
<keyword evidence="3" id="KW-1185">Reference proteome</keyword>
<evidence type="ECO:0000313" key="2">
    <source>
        <dbReference type="EMBL" id="GLF96790.1"/>
    </source>
</evidence>
<dbReference type="RefSeq" id="WP_323448803.1">
    <property type="nucleotide sequence ID" value="NZ_BSBI01000008.1"/>
</dbReference>
<keyword evidence="1" id="KW-1133">Transmembrane helix</keyword>
<dbReference type="PANTHER" id="PTHR37309:SF1">
    <property type="entry name" value="SLR0284 PROTEIN"/>
    <property type="match status" value="1"/>
</dbReference>
<feature type="transmembrane region" description="Helical" evidence="1">
    <location>
        <begin position="12"/>
        <end position="30"/>
    </location>
</feature>
<accession>A0ABQ5P2H5</accession>
<reference evidence="2 3" key="1">
    <citation type="submission" date="2022-10" db="EMBL/GenBank/DDBJ databases">
        <title>Draft genome sequence of Streptomyces sp. YSPA8.</title>
        <authorList>
            <person name="Moriuchi R."/>
            <person name="Dohra H."/>
            <person name="Yamamura H."/>
            <person name="Kodani S."/>
        </authorList>
    </citation>
    <scope>NUCLEOTIDE SEQUENCE [LARGE SCALE GENOMIC DNA]</scope>
    <source>
        <strain evidence="2 3">YSPA8</strain>
    </source>
</reference>
<sequence>MMNFLVKTIANAAALAVAIWLIGGITLTGGNTGDKVLALLAVTLLFGLVNAVVKPVVNLLAFPLFVLTLGLITLVINALMLMLTSWLADVVDLDFHVDGFGAALLGALIVSVVSWALNVAIPERD</sequence>
<feature type="transmembrane region" description="Helical" evidence="1">
    <location>
        <begin position="36"/>
        <end position="53"/>
    </location>
</feature>
<feature type="transmembrane region" description="Helical" evidence="1">
    <location>
        <begin position="100"/>
        <end position="121"/>
    </location>
</feature>
<gene>
    <name evidence="2" type="ORF">SYYSPA8_20855</name>
</gene>
<dbReference type="EMBL" id="BSBI01000008">
    <property type="protein sequence ID" value="GLF96790.1"/>
    <property type="molecule type" value="Genomic_DNA"/>
</dbReference>
<dbReference type="PANTHER" id="PTHR37309">
    <property type="entry name" value="SLR0284 PROTEIN"/>
    <property type="match status" value="1"/>
</dbReference>
<evidence type="ECO:0000256" key="1">
    <source>
        <dbReference type="SAM" id="Phobius"/>
    </source>
</evidence>
<keyword evidence="1" id="KW-0472">Membrane</keyword>
<comment type="caution">
    <text evidence="2">The sequence shown here is derived from an EMBL/GenBank/DDBJ whole genome shotgun (WGS) entry which is preliminary data.</text>
</comment>
<name>A0ABQ5P2H5_9ACTN</name>
<feature type="transmembrane region" description="Helical" evidence="1">
    <location>
        <begin position="60"/>
        <end position="88"/>
    </location>
</feature>
<proteinExistence type="predicted"/>
<evidence type="ECO:0000313" key="3">
    <source>
        <dbReference type="Proteomes" id="UP001291653"/>
    </source>
</evidence>
<protein>
    <submittedName>
        <fullName evidence="2">Phage holin family protein</fullName>
    </submittedName>
</protein>